<keyword evidence="3 6" id="KW-0808">Transferase</keyword>
<evidence type="ECO:0000256" key="6">
    <source>
        <dbReference type="RuleBase" id="RU004466"/>
    </source>
</evidence>
<evidence type="ECO:0000256" key="2">
    <source>
        <dbReference type="ARBA" id="ARBA00006706"/>
    </source>
</evidence>
<dbReference type="GO" id="GO:0008299">
    <property type="term" value="P:isoprenoid biosynthetic process"/>
    <property type="evidence" value="ECO:0007669"/>
    <property type="project" value="InterPro"/>
</dbReference>
<dbReference type="SUPFAM" id="SSF48576">
    <property type="entry name" value="Terpenoid synthases"/>
    <property type="match status" value="1"/>
</dbReference>
<keyword evidence="8" id="KW-1185">Reference proteome</keyword>
<dbReference type="InterPro" id="IPR033749">
    <property type="entry name" value="Polyprenyl_synt_CS"/>
</dbReference>
<dbReference type="STRING" id="571933.SAMN05216362_10278"/>
<evidence type="ECO:0000313" key="7">
    <source>
        <dbReference type="EMBL" id="SEP68153.1"/>
    </source>
</evidence>
<name>A0A1H8ZV46_9BACI</name>
<sequence length="322" mass="37141">MKLATALKYVNKDIQRVEKKIKNVTKAESSMIQSASNHLLTAGGKRIRPIFVLLASRFGQQNQERIIDVAVALELIHMASLVHDDVIDHSMVRRGKPTVNKQWDNGTAIYTGDYIFARTLELLKPFKNHRLHTVLSNTIHQLCVGEIEQIRDKFQLKQNHFTYFKRIKRKTALLIESSTQMGAIASETDRSVEYLLKDYGYNIGMSYQIMDDILDFTSTEKELGKPVGSDLLNGHITLPTLYAMKDDQEVLGGVQAYFNEQEYHLTIEDVIHRIKHSHAIEKSYNISQRYLEKANQTLEQLPNNEPKKYLDDIAQYLSKRRF</sequence>
<keyword evidence="5" id="KW-0460">Magnesium</keyword>
<dbReference type="EMBL" id="FOES01000002">
    <property type="protein sequence ID" value="SEP68153.1"/>
    <property type="molecule type" value="Genomic_DNA"/>
</dbReference>
<dbReference type="GO" id="GO:0046872">
    <property type="term" value="F:metal ion binding"/>
    <property type="evidence" value="ECO:0007669"/>
    <property type="project" value="UniProtKB-KW"/>
</dbReference>
<accession>A0A1H8ZV46</accession>
<evidence type="ECO:0000256" key="3">
    <source>
        <dbReference type="ARBA" id="ARBA00022679"/>
    </source>
</evidence>
<dbReference type="PANTHER" id="PTHR12001">
    <property type="entry name" value="GERANYLGERANYL PYROPHOSPHATE SYNTHASE"/>
    <property type="match status" value="1"/>
</dbReference>
<dbReference type="OrthoDB" id="9805316at2"/>
<comment type="similarity">
    <text evidence="2 6">Belongs to the FPP/GGPP synthase family.</text>
</comment>
<evidence type="ECO:0000256" key="1">
    <source>
        <dbReference type="ARBA" id="ARBA00001946"/>
    </source>
</evidence>
<dbReference type="Pfam" id="PF00348">
    <property type="entry name" value="polyprenyl_synt"/>
    <property type="match status" value="1"/>
</dbReference>
<dbReference type="SFLD" id="SFLDS00005">
    <property type="entry name" value="Isoprenoid_Synthase_Type_I"/>
    <property type="match status" value="1"/>
</dbReference>
<gene>
    <name evidence="7" type="ORF">SAMN05216362_10278</name>
</gene>
<keyword evidence="4" id="KW-0479">Metal-binding</keyword>
<dbReference type="PROSITE" id="PS00444">
    <property type="entry name" value="POLYPRENYL_SYNTHASE_2"/>
    <property type="match status" value="1"/>
</dbReference>
<dbReference type="Gene3D" id="1.10.600.10">
    <property type="entry name" value="Farnesyl Diphosphate Synthase"/>
    <property type="match status" value="1"/>
</dbReference>
<dbReference type="AlphaFoldDB" id="A0A1H8ZV46"/>
<organism evidence="7 8">
    <name type="scientific">Piscibacillus halophilus</name>
    <dbReference type="NCBI Taxonomy" id="571933"/>
    <lineage>
        <taxon>Bacteria</taxon>
        <taxon>Bacillati</taxon>
        <taxon>Bacillota</taxon>
        <taxon>Bacilli</taxon>
        <taxon>Bacillales</taxon>
        <taxon>Bacillaceae</taxon>
        <taxon>Piscibacillus</taxon>
    </lineage>
</organism>
<evidence type="ECO:0000256" key="5">
    <source>
        <dbReference type="ARBA" id="ARBA00022842"/>
    </source>
</evidence>
<reference evidence="7 8" key="1">
    <citation type="submission" date="2016-10" db="EMBL/GenBank/DDBJ databases">
        <authorList>
            <person name="de Groot N.N."/>
        </authorList>
    </citation>
    <scope>NUCLEOTIDE SEQUENCE [LARGE SCALE GENOMIC DNA]</scope>
    <source>
        <strain evidence="7 8">DSM 21633</strain>
    </source>
</reference>
<dbReference type="InterPro" id="IPR008949">
    <property type="entry name" value="Isoprenoid_synthase_dom_sf"/>
</dbReference>
<dbReference type="Proteomes" id="UP000199427">
    <property type="component" value="Unassembled WGS sequence"/>
</dbReference>
<dbReference type="CDD" id="cd00685">
    <property type="entry name" value="Trans_IPPS_HT"/>
    <property type="match status" value="1"/>
</dbReference>
<dbReference type="RefSeq" id="WP_091772266.1">
    <property type="nucleotide sequence ID" value="NZ_CAESCL010000019.1"/>
</dbReference>
<evidence type="ECO:0000313" key="8">
    <source>
        <dbReference type="Proteomes" id="UP000199427"/>
    </source>
</evidence>
<dbReference type="InterPro" id="IPR000092">
    <property type="entry name" value="Polyprenyl_synt"/>
</dbReference>
<protein>
    <submittedName>
        <fullName evidence="7">Heptaprenyl diphosphate synthase</fullName>
    </submittedName>
</protein>
<evidence type="ECO:0000256" key="4">
    <source>
        <dbReference type="ARBA" id="ARBA00022723"/>
    </source>
</evidence>
<comment type="cofactor">
    <cofactor evidence="1">
        <name>Mg(2+)</name>
        <dbReference type="ChEBI" id="CHEBI:18420"/>
    </cofactor>
</comment>
<dbReference type="PANTHER" id="PTHR12001:SF69">
    <property type="entry name" value="ALL TRANS-POLYPRENYL-DIPHOSPHATE SYNTHASE PDSS1"/>
    <property type="match status" value="1"/>
</dbReference>
<dbReference type="PROSITE" id="PS00723">
    <property type="entry name" value="POLYPRENYL_SYNTHASE_1"/>
    <property type="match status" value="1"/>
</dbReference>
<dbReference type="GO" id="GO:0004659">
    <property type="term" value="F:prenyltransferase activity"/>
    <property type="evidence" value="ECO:0007669"/>
    <property type="project" value="InterPro"/>
</dbReference>
<proteinExistence type="inferred from homology"/>